<dbReference type="EMBL" id="BNJK01000001">
    <property type="protein sequence ID" value="GHO90083.1"/>
    <property type="molecule type" value="Genomic_DNA"/>
</dbReference>
<organism evidence="1 2">
    <name type="scientific">Reticulibacter mediterranei</name>
    <dbReference type="NCBI Taxonomy" id="2778369"/>
    <lineage>
        <taxon>Bacteria</taxon>
        <taxon>Bacillati</taxon>
        <taxon>Chloroflexota</taxon>
        <taxon>Ktedonobacteria</taxon>
        <taxon>Ktedonobacterales</taxon>
        <taxon>Reticulibacteraceae</taxon>
        <taxon>Reticulibacter</taxon>
    </lineage>
</organism>
<evidence type="ECO:0000313" key="1">
    <source>
        <dbReference type="EMBL" id="GHO90083.1"/>
    </source>
</evidence>
<sequence>MMQLEALAFQDAAEASTSREWGRSLGQQAVLCPSCAVPLQTWGKRSGGIAWTIDLRSLKILFQASVISLLLFLLKAR</sequence>
<evidence type="ECO:0000313" key="2">
    <source>
        <dbReference type="Proteomes" id="UP000597444"/>
    </source>
</evidence>
<comment type="caution">
    <text evidence="1">The sequence shown here is derived from an EMBL/GenBank/DDBJ whole genome shotgun (WGS) entry which is preliminary data.</text>
</comment>
<dbReference type="Proteomes" id="UP000597444">
    <property type="component" value="Unassembled WGS sequence"/>
</dbReference>
<keyword evidence="2" id="KW-1185">Reference proteome</keyword>
<dbReference type="AlphaFoldDB" id="A0A8J3MZ57"/>
<name>A0A8J3MZ57_9CHLR</name>
<accession>A0A8J3MZ57</accession>
<dbReference type="RefSeq" id="WP_220201089.1">
    <property type="nucleotide sequence ID" value="NZ_BNJK01000001.1"/>
</dbReference>
<protein>
    <submittedName>
        <fullName evidence="1">Uncharacterized protein</fullName>
    </submittedName>
</protein>
<proteinExistence type="predicted"/>
<reference evidence="1" key="1">
    <citation type="submission" date="2020-10" db="EMBL/GenBank/DDBJ databases">
        <title>Taxonomic study of unclassified bacteria belonging to the class Ktedonobacteria.</title>
        <authorList>
            <person name="Yabe S."/>
            <person name="Wang C.M."/>
            <person name="Zheng Y."/>
            <person name="Sakai Y."/>
            <person name="Cavaletti L."/>
            <person name="Monciardini P."/>
            <person name="Donadio S."/>
        </authorList>
    </citation>
    <scope>NUCLEOTIDE SEQUENCE</scope>
    <source>
        <strain evidence="1">ID150040</strain>
    </source>
</reference>
<gene>
    <name evidence="1" type="ORF">KSF_001310</name>
</gene>